<keyword evidence="2" id="KW-1185">Reference proteome</keyword>
<name>A0A327ZLH6_9STAP</name>
<geneLocation type="plasmid" evidence="1 2">
    <name>pZKME1</name>
</geneLocation>
<evidence type="ECO:0000313" key="2">
    <source>
        <dbReference type="Proteomes" id="UP000249808"/>
    </source>
</evidence>
<keyword evidence="1" id="KW-0614">Plasmid</keyword>
<dbReference type="RefSeq" id="WP_111714044.1">
    <property type="nucleotide sequence ID" value="NZ_CM009974.1"/>
</dbReference>
<evidence type="ECO:0000313" key="1">
    <source>
        <dbReference type="EMBL" id="RAK43563.1"/>
    </source>
</evidence>
<organism evidence="1 2">
    <name type="scientific">Macrococcus epidermidis</name>
    <dbReference type="NCBI Taxonomy" id="1902580"/>
    <lineage>
        <taxon>Bacteria</taxon>
        <taxon>Bacillati</taxon>
        <taxon>Bacillota</taxon>
        <taxon>Bacilli</taxon>
        <taxon>Bacillales</taxon>
        <taxon>Staphylococcaceae</taxon>
        <taxon>Macrococcus</taxon>
    </lineage>
</organism>
<accession>A0A327ZLH6</accession>
<dbReference type="AlphaFoldDB" id="A0A327ZLH6"/>
<dbReference type="Proteomes" id="UP000249808">
    <property type="component" value="Plasmid pZKME1"/>
</dbReference>
<proteinExistence type="predicted"/>
<reference evidence="1 2" key="1">
    <citation type="journal article" date="2018" name="Front. Microbiol.">
        <title>Description and Comparative Genomics of Macrococcus caseolyticus subsp. hominis subsp. nov., Macrococcus goetzii sp. nov., Macrococcus epidermidis sp. nov., and Macrococcus bohemicus sp. nov., Novel Macrococci From Human Clinical Material With Virulence Potential and Suspected Uptake of Foreign DNA by Natural Transformation.</title>
        <authorList>
            <person name="Maslanova I."/>
            <person name="Wertheimer Z."/>
            <person name="Sedlacek I."/>
            <person name="Svec P."/>
            <person name="Indrakova A."/>
            <person name="Kovarovic V."/>
            <person name="Schumann P."/>
            <person name="Sproer C."/>
            <person name="Kralova S."/>
            <person name="Sedo O."/>
            <person name="Kristofova L."/>
            <person name="Vrbovska V."/>
            <person name="Fuzik T."/>
            <person name="Petras P."/>
            <person name="Zdrahal Z."/>
            <person name="Ruzickova V."/>
            <person name="Doskar J."/>
            <person name="Pantucek R."/>
        </authorList>
    </citation>
    <scope>NUCLEOTIDE SEQUENCE [LARGE SCALE GENOMIC DNA]</scope>
    <source>
        <strain evidence="1 2">01/688</strain>
        <plasmid evidence="1">pZKME1</plasmid>
    </source>
</reference>
<sequence length="126" mass="14709">MTVLQAIIDEVTRKYEKSGRETDNIKVHGATNEEINEAIETLNLHDDFGFTLEKYSDSLPAIIQYKATTDKHSFILRKNLADDLEDLTKRLRDYEIPANIDLTSYTKAEEFYIEFINEQRITITFE</sequence>
<comment type="caution">
    <text evidence="1">The sequence shown here is derived from an EMBL/GenBank/DDBJ whole genome shotgun (WGS) entry which is preliminary data.</text>
</comment>
<gene>
    <name evidence="1" type="ORF">BHU61_13275</name>
</gene>
<protein>
    <submittedName>
        <fullName evidence="1">Uncharacterized protein</fullName>
    </submittedName>
</protein>
<dbReference type="EMBL" id="PZJH01000032">
    <property type="protein sequence ID" value="RAK43563.1"/>
    <property type="molecule type" value="Genomic_DNA"/>
</dbReference>